<feature type="compositionally biased region" description="Basic and acidic residues" evidence="1">
    <location>
        <begin position="84"/>
        <end position="93"/>
    </location>
</feature>
<feature type="region of interest" description="Disordered" evidence="1">
    <location>
        <begin position="79"/>
        <end position="102"/>
    </location>
</feature>
<gene>
    <name evidence="3" type="ORF">ATE48_03355</name>
</gene>
<feature type="transmembrane region" description="Helical" evidence="2">
    <location>
        <begin position="20"/>
        <end position="41"/>
    </location>
</feature>
<evidence type="ECO:0000256" key="2">
    <source>
        <dbReference type="SAM" id="Phobius"/>
    </source>
</evidence>
<feature type="transmembrane region" description="Helical" evidence="2">
    <location>
        <begin position="48"/>
        <end position="70"/>
    </location>
</feature>
<dbReference type="InParanoid" id="A0A1B1AEP7"/>
<dbReference type="AlphaFoldDB" id="A0A1B1AEP7"/>
<name>A0A1B1AEP7_9PROT</name>
<organism evidence="3 4">
    <name type="scientific">Candidatus Viadribacter manganicus</name>
    <dbReference type="NCBI Taxonomy" id="1759059"/>
    <lineage>
        <taxon>Bacteria</taxon>
        <taxon>Pseudomonadati</taxon>
        <taxon>Pseudomonadota</taxon>
        <taxon>Alphaproteobacteria</taxon>
        <taxon>Hyphomonadales</taxon>
        <taxon>Hyphomonadaceae</taxon>
        <taxon>Candidatus Viadribacter</taxon>
    </lineage>
</organism>
<evidence type="ECO:0000313" key="3">
    <source>
        <dbReference type="EMBL" id="ANP45024.1"/>
    </source>
</evidence>
<dbReference type="STRING" id="1759059.ATE48_03355"/>
<proteinExistence type="predicted"/>
<sequence length="102" mass="10326">MIALVVTKLDSERGQSLSVYLMTGAVAAIAGASVGLAAVLVATSPAKIVVLFAAALIGAFQGAAVVWFIVGPDLALPPAWSNDPKTRDEREDGTPNPPTAAP</sequence>
<keyword evidence="2" id="KW-0812">Transmembrane</keyword>
<reference evidence="3 4" key="1">
    <citation type="submission" date="2015-11" db="EMBL/GenBank/DDBJ databases">
        <title>Whole-Genome Sequence of Candidatus Oderbacter manganicum from the National Park Lower Oder Valley, Germany.</title>
        <authorList>
            <person name="Braun B."/>
            <person name="Liere K."/>
            <person name="Szewzyk U."/>
        </authorList>
    </citation>
    <scope>NUCLEOTIDE SEQUENCE [LARGE SCALE GENOMIC DNA]</scope>
    <source>
        <strain evidence="3 4">OTSz_A_272</strain>
    </source>
</reference>
<dbReference type="KEGG" id="cbot:ATE48_03355"/>
<keyword evidence="4" id="KW-1185">Reference proteome</keyword>
<evidence type="ECO:0000256" key="1">
    <source>
        <dbReference type="SAM" id="MobiDB-lite"/>
    </source>
</evidence>
<keyword evidence="2" id="KW-0472">Membrane</keyword>
<protein>
    <submittedName>
        <fullName evidence="3">Uncharacterized protein</fullName>
    </submittedName>
</protein>
<keyword evidence="2" id="KW-1133">Transmembrane helix</keyword>
<accession>A0A1B1AEP7</accession>
<dbReference type="Proteomes" id="UP000092498">
    <property type="component" value="Chromosome"/>
</dbReference>
<dbReference type="EMBL" id="CP013244">
    <property type="protein sequence ID" value="ANP45024.1"/>
    <property type="molecule type" value="Genomic_DNA"/>
</dbReference>
<evidence type="ECO:0000313" key="4">
    <source>
        <dbReference type="Proteomes" id="UP000092498"/>
    </source>
</evidence>